<gene>
    <name evidence="1" type="ORF">GCM10025885_10090</name>
</gene>
<comment type="caution">
    <text evidence="1">The sequence shown here is derived from an EMBL/GenBank/DDBJ whole genome shotgun (WGS) entry which is preliminary data.</text>
</comment>
<dbReference type="InterPro" id="IPR002698">
    <property type="entry name" value="FTHF_cligase"/>
</dbReference>
<dbReference type="Gene3D" id="3.40.50.10420">
    <property type="entry name" value="NagB/RpiA/CoA transferase-like"/>
    <property type="match status" value="1"/>
</dbReference>
<dbReference type="SUPFAM" id="SSF100950">
    <property type="entry name" value="NagB/RpiA/CoA transferase-like"/>
    <property type="match status" value="1"/>
</dbReference>
<dbReference type="InterPro" id="IPR037171">
    <property type="entry name" value="NagB/RpiA_transferase-like"/>
</dbReference>
<dbReference type="AlphaFoldDB" id="A0AA37XLH4"/>
<name>A0AA37XLH4_9ENTE</name>
<accession>A0AA37XLH4</accession>
<dbReference type="InterPro" id="IPR024185">
    <property type="entry name" value="FTHF_cligase-like_sf"/>
</dbReference>
<protein>
    <submittedName>
        <fullName evidence="1">Uncharacterized protein</fullName>
    </submittedName>
</protein>
<sequence length="110" mass="13148">MDKELLREKGMQRLKNLAEHLDQKQKKEKQITTLLFHSQLWKEAKTIAMVRSQSFEFNTQPIMDKALQEGKKSRFLKLYLIVSWAFMKWMKIRLINFPILELKNLLVAAL</sequence>
<dbReference type="EMBL" id="BSUW01000001">
    <property type="protein sequence ID" value="GMA71960.1"/>
    <property type="molecule type" value="Genomic_DNA"/>
</dbReference>
<evidence type="ECO:0000313" key="2">
    <source>
        <dbReference type="Proteomes" id="UP001157039"/>
    </source>
</evidence>
<dbReference type="Pfam" id="PF01812">
    <property type="entry name" value="5-FTHF_cyc-lig"/>
    <property type="match status" value="1"/>
</dbReference>
<reference evidence="1 2" key="1">
    <citation type="journal article" date="2014" name="Int. J. Syst. Evol. Microbiol.">
        <title>Complete genome sequence of Corynebacterium casei LMG S-19264T (=DSM 44701T), isolated from a smear-ripened cheese.</title>
        <authorList>
            <consortium name="US DOE Joint Genome Institute (JGI-PGF)"/>
            <person name="Walter F."/>
            <person name="Albersmeier A."/>
            <person name="Kalinowski J."/>
            <person name="Ruckert C."/>
        </authorList>
    </citation>
    <scope>NUCLEOTIDE SEQUENCE [LARGE SCALE GENOMIC DNA]</scope>
    <source>
        <strain evidence="1 2">NBRC 114545</strain>
    </source>
</reference>
<evidence type="ECO:0000313" key="1">
    <source>
        <dbReference type="EMBL" id="GMA71960.1"/>
    </source>
</evidence>
<organism evidence="1 2">
    <name type="scientific">Tetragenococcus osmophilus</name>
    <dbReference type="NCBI Taxonomy" id="526944"/>
    <lineage>
        <taxon>Bacteria</taxon>
        <taxon>Bacillati</taxon>
        <taxon>Bacillota</taxon>
        <taxon>Bacilli</taxon>
        <taxon>Lactobacillales</taxon>
        <taxon>Enterococcaceae</taxon>
        <taxon>Tetragenococcus</taxon>
    </lineage>
</organism>
<dbReference type="Proteomes" id="UP001157039">
    <property type="component" value="Unassembled WGS sequence"/>
</dbReference>
<proteinExistence type="predicted"/>